<comment type="caution">
    <text evidence="2">The sequence shown here is derived from an EMBL/GenBank/DDBJ whole genome shotgun (WGS) entry which is preliminary data.</text>
</comment>
<evidence type="ECO:0000313" key="3">
    <source>
        <dbReference type="Proteomes" id="UP001597083"/>
    </source>
</evidence>
<sequence length="138" mass="15363">ADAAAGNGQRRRSLRVADAFYRALEAKDVDAFAALWTHDAVYRVPVTAEGVPGQTVGRDAIVANIRGFFELFGEAQFTWDLEPMLDPRRVMAIWSMDVELLAGGRYINRGVAIFHLRGERIADFSEYYDTAAFLDAFG</sequence>
<feature type="non-terminal residue" evidence="2">
    <location>
        <position position="1"/>
    </location>
</feature>
<reference evidence="3" key="1">
    <citation type="journal article" date="2019" name="Int. J. Syst. Evol. Microbiol.">
        <title>The Global Catalogue of Microorganisms (GCM) 10K type strain sequencing project: providing services to taxonomists for standard genome sequencing and annotation.</title>
        <authorList>
            <consortium name="The Broad Institute Genomics Platform"/>
            <consortium name="The Broad Institute Genome Sequencing Center for Infectious Disease"/>
            <person name="Wu L."/>
            <person name="Ma J."/>
        </authorList>
    </citation>
    <scope>NUCLEOTIDE SEQUENCE [LARGE SCALE GENOMIC DNA]</scope>
    <source>
        <strain evidence="3">JCM 31696</strain>
    </source>
</reference>
<dbReference type="Pfam" id="PF12680">
    <property type="entry name" value="SnoaL_2"/>
    <property type="match status" value="1"/>
</dbReference>
<gene>
    <name evidence="2" type="ORF">ACFQ07_12445</name>
</gene>
<keyword evidence="3" id="KW-1185">Reference proteome</keyword>
<feature type="domain" description="SnoaL-like" evidence="1">
    <location>
        <begin position="18"/>
        <end position="123"/>
    </location>
</feature>
<dbReference type="Gene3D" id="3.10.450.50">
    <property type="match status" value="1"/>
</dbReference>
<accession>A0ABW3CEZ2</accession>
<name>A0ABW3CEZ2_9ACTN</name>
<evidence type="ECO:0000313" key="2">
    <source>
        <dbReference type="EMBL" id="MFD0853040.1"/>
    </source>
</evidence>
<evidence type="ECO:0000259" key="1">
    <source>
        <dbReference type="Pfam" id="PF12680"/>
    </source>
</evidence>
<dbReference type="InterPro" id="IPR037401">
    <property type="entry name" value="SnoaL-like"/>
</dbReference>
<dbReference type="Proteomes" id="UP001597083">
    <property type="component" value="Unassembled WGS sequence"/>
</dbReference>
<dbReference type="SUPFAM" id="SSF54427">
    <property type="entry name" value="NTF2-like"/>
    <property type="match status" value="1"/>
</dbReference>
<protein>
    <submittedName>
        <fullName evidence="2">Nuclear transport factor 2 family protein</fullName>
    </submittedName>
</protein>
<dbReference type="InterPro" id="IPR032710">
    <property type="entry name" value="NTF2-like_dom_sf"/>
</dbReference>
<organism evidence="2 3">
    <name type="scientific">Actinomadura adrarensis</name>
    <dbReference type="NCBI Taxonomy" id="1819600"/>
    <lineage>
        <taxon>Bacteria</taxon>
        <taxon>Bacillati</taxon>
        <taxon>Actinomycetota</taxon>
        <taxon>Actinomycetes</taxon>
        <taxon>Streptosporangiales</taxon>
        <taxon>Thermomonosporaceae</taxon>
        <taxon>Actinomadura</taxon>
    </lineage>
</organism>
<proteinExistence type="predicted"/>
<dbReference type="EMBL" id="JBHTIR010001835">
    <property type="protein sequence ID" value="MFD0853040.1"/>
    <property type="molecule type" value="Genomic_DNA"/>
</dbReference>